<dbReference type="Gene3D" id="2.40.100.10">
    <property type="entry name" value="Cyclophilin-like"/>
    <property type="match status" value="1"/>
</dbReference>
<keyword evidence="15" id="KW-1185">Reference proteome</keyword>
<feature type="domain" description="PPIase cyclophilin-type" evidence="11">
    <location>
        <begin position="7"/>
        <end position="161"/>
    </location>
</feature>
<dbReference type="SMART" id="SM00360">
    <property type="entry name" value="RRM"/>
    <property type="match status" value="1"/>
</dbReference>
<dbReference type="Gene3D" id="3.30.70.330">
    <property type="match status" value="1"/>
</dbReference>
<evidence type="ECO:0000256" key="4">
    <source>
        <dbReference type="ARBA" id="ARBA00023110"/>
    </source>
</evidence>
<dbReference type="Proteomes" id="UP001603857">
    <property type="component" value="Unassembled WGS sequence"/>
</dbReference>
<dbReference type="AlphaFoldDB" id="A0ABD1LRJ5"/>
<gene>
    <name evidence="14" type="ORF">Fmac_025149</name>
</gene>
<dbReference type="Gene3D" id="4.10.60.10">
    <property type="entry name" value="Zinc finger, CCHC-type"/>
    <property type="match status" value="1"/>
</dbReference>
<evidence type="ECO:0000313" key="15">
    <source>
        <dbReference type="Proteomes" id="UP001603857"/>
    </source>
</evidence>
<dbReference type="InterPro" id="IPR000504">
    <property type="entry name" value="RRM_dom"/>
</dbReference>
<dbReference type="SUPFAM" id="SSF54928">
    <property type="entry name" value="RNA-binding domain, RBD"/>
    <property type="match status" value="1"/>
</dbReference>
<dbReference type="PROSITE" id="PS50158">
    <property type="entry name" value="ZF_CCHC"/>
    <property type="match status" value="1"/>
</dbReference>
<protein>
    <recommendedName>
        <fullName evidence="9">Peptidyl-prolyl cis-trans isomerase</fullName>
        <shortName evidence="9">PPIase</shortName>
        <ecNumber evidence="9">5.2.1.8</ecNumber>
    </recommendedName>
</protein>
<comment type="catalytic activity">
    <reaction evidence="1 9">
        <text>[protein]-peptidylproline (omega=180) = [protein]-peptidylproline (omega=0)</text>
        <dbReference type="Rhea" id="RHEA:16237"/>
        <dbReference type="Rhea" id="RHEA-COMP:10747"/>
        <dbReference type="Rhea" id="RHEA-COMP:10748"/>
        <dbReference type="ChEBI" id="CHEBI:83833"/>
        <dbReference type="ChEBI" id="CHEBI:83834"/>
        <dbReference type="EC" id="5.2.1.8"/>
    </reaction>
</comment>
<feature type="region of interest" description="Disordered" evidence="10">
    <location>
        <begin position="383"/>
        <end position="651"/>
    </location>
</feature>
<organism evidence="14 15">
    <name type="scientific">Flemingia macrophylla</name>
    <dbReference type="NCBI Taxonomy" id="520843"/>
    <lineage>
        <taxon>Eukaryota</taxon>
        <taxon>Viridiplantae</taxon>
        <taxon>Streptophyta</taxon>
        <taxon>Embryophyta</taxon>
        <taxon>Tracheophyta</taxon>
        <taxon>Spermatophyta</taxon>
        <taxon>Magnoliopsida</taxon>
        <taxon>eudicotyledons</taxon>
        <taxon>Gunneridae</taxon>
        <taxon>Pentapetalae</taxon>
        <taxon>rosids</taxon>
        <taxon>fabids</taxon>
        <taxon>Fabales</taxon>
        <taxon>Fabaceae</taxon>
        <taxon>Papilionoideae</taxon>
        <taxon>50 kb inversion clade</taxon>
        <taxon>NPAAA clade</taxon>
        <taxon>indigoferoid/millettioid clade</taxon>
        <taxon>Phaseoleae</taxon>
        <taxon>Flemingia</taxon>
    </lineage>
</organism>
<comment type="similarity">
    <text evidence="9">Belongs to the cyclophilin-type PPIase family. PPIL4 subfamily.</text>
</comment>
<evidence type="ECO:0000256" key="1">
    <source>
        <dbReference type="ARBA" id="ARBA00000971"/>
    </source>
</evidence>
<evidence type="ECO:0000256" key="10">
    <source>
        <dbReference type="SAM" id="MobiDB-lite"/>
    </source>
</evidence>
<evidence type="ECO:0000256" key="2">
    <source>
        <dbReference type="ARBA" id="ARBA00004123"/>
    </source>
</evidence>
<evidence type="ECO:0000259" key="11">
    <source>
        <dbReference type="PROSITE" id="PS50072"/>
    </source>
</evidence>
<dbReference type="EC" id="5.2.1.8" evidence="9"/>
<comment type="caution">
    <text evidence="14">The sequence shown here is derived from an EMBL/GenBank/DDBJ whole genome shotgun (WGS) entry which is preliminary data.</text>
</comment>
<dbReference type="GO" id="GO:0005634">
    <property type="term" value="C:nucleus"/>
    <property type="evidence" value="ECO:0007669"/>
    <property type="project" value="UniProtKB-SubCell"/>
</dbReference>
<evidence type="ECO:0000256" key="6">
    <source>
        <dbReference type="ARBA" id="ARBA00023242"/>
    </source>
</evidence>
<dbReference type="EMBL" id="JBGMDY010000008">
    <property type="protein sequence ID" value="KAL2326091.1"/>
    <property type="molecule type" value="Genomic_DNA"/>
</dbReference>
<dbReference type="Pfam" id="PF00098">
    <property type="entry name" value="zf-CCHC"/>
    <property type="match status" value="1"/>
</dbReference>
<name>A0ABD1LRJ5_9FABA</name>
<dbReference type="Pfam" id="PF00160">
    <property type="entry name" value="Pro_isomerase"/>
    <property type="match status" value="1"/>
</dbReference>
<dbReference type="PRINTS" id="PR00153">
    <property type="entry name" value="CSAPPISMRASE"/>
</dbReference>
<dbReference type="Pfam" id="PF00076">
    <property type="entry name" value="RRM_1"/>
    <property type="match status" value="1"/>
</dbReference>
<evidence type="ECO:0000256" key="7">
    <source>
        <dbReference type="PROSITE-ProRule" id="PRU00047"/>
    </source>
</evidence>
<dbReference type="InterPro" id="IPR035542">
    <property type="entry name" value="CRIP"/>
</dbReference>
<dbReference type="GO" id="GO:0003755">
    <property type="term" value="F:peptidyl-prolyl cis-trans isomerase activity"/>
    <property type="evidence" value="ECO:0007669"/>
    <property type="project" value="UniProtKB-UniRule"/>
</dbReference>
<proteinExistence type="inferred from homology"/>
<dbReference type="InterPro" id="IPR002130">
    <property type="entry name" value="Cyclophilin-type_PPIase_dom"/>
</dbReference>
<dbReference type="FunFam" id="3.30.70.330:FF:000455">
    <property type="entry name" value="Peptidyl-prolyl cis-trans isomerase"/>
    <property type="match status" value="1"/>
</dbReference>
<evidence type="ECO:0000256" key="8">
    <source>
        <dbReference type="PROSITE-ProRule" id="PRU00176"/>
    </source>
</evidence>
<evidence type="ECO:0000259" key="13">
    <source>
        <dbReference type="PROSITE" id="PS50158"/>
    </source>
</evidence>
<comment type="subcellular location">
    <subcellularLocation>
        <location evidence="2 9">Nucleus</location>
    </subcellularLocation>
</comment>
<feature type="compositionally biased region" description="Basic and acidic residues" evidence="10">
    <location>
        <begin position="481"/>
        <end position="642"/>
    </location>
</feature>
<feature type="compositionally biased region" description="Basic and acidic residues" evidence="10">
    <location>
        <begin position="452"/>
        <end position="473"/>
    </location>
</feature>
<evidence type="ECO:0000259" key="12">
    <source>
        <dbReference type="PROSITE" id="PS50102"/>
    </source>
</evidence>
<dbReference type="InterPro" id="IPR035538">
    <property type="entry name" value="Cyclophilin_PPIL4"/>
</dbReference>
<dbReference type="SUPFAM" id="SSF50891">
    <property type="entry name" value="Cyclophilin-like"/>
    <property type="match status" value="1"/>
</dbReference>
<evidence type="ECO:0000256" key="3">
    <source>
        <dbReference type="ARBA" id="ARBA00022884"/>
    </source>
</evidence>
<keyword evidence="5 9" id="KW-0413">Isomerase</keyword>
<keyword evidence="3 8" id="KW-0694">RNA-binding</keyword>
<dbReference type="CDD" id="cd01921">
    <property type="entry name" value="cyclophilin_RRM"/>
    <property type="match status" value="1"/>
</dbReference>
<keyword evidence="7" id="KW-0863">Zinc-finger</keyword>
<evidence type="ECO:0000256" key="5">
    <source>
        <dbReference type="ARBA" id="ARBA00023235"/>
    </source>
</evidence>
<sequence>MSVLIVTSLGDLVVDLHTNKCPLTCKNFLKLCKVKYYNGCLFHTVQKDFTAQTGDPTGTGTGGDSVYKFLYGDQARFFSDEIHIDLKHSKTGTVAMASAGENLNASQFYITLRDDLDYLDGKHTVFGEVAEGFETLTRINEAYVDEKGRPYKNIRIKHTYILEDPYDDPSQLPEFIPEASPEGKPKDEVDDEVRLEDDWVPMDEQLNPAELEEVIRSKEAHSRAVVLESIGDIPDAEIKPPDNVLFVCKLNPVTEDEDLHTIFSRFGSVSSAEIIRDHKTGDSLCYAFIEFEDKRSCEQAYFKMDNALIDDRRIHVDFSQSVAKLWSQYRRKDQKGKGGGCFKCGSTDHIAKDCTGDATMKQPQAKYILKDDNAQRGGDNARYEMVFDGDNPESPRRDVKHQRRDRDDPVERIGRQENFKDHRSRRDLDMVDSNNRDRYGDRSRGHGGNGDNKARTERGAREARDFDSYADKKDRHRLVGRQRDDDCKQKDERDSRKRDVDDSYKRKDERDFRKRDEDDSYRERRASRDNRRNTDSSHLERRNDRDYRKRAEESGRQDVKIDSGRRKRSPGAEDYKNGREDENCRHRREDRGHKRQDTEADEDYNRKRGDADYKRRREDGDYRQRREERGHKRQDIESDDHPHRRHHGDRR</sequence>
<keyword evidence="7" id="KW-0479">Metal-binding</keyword>
<dbReference type="InterPro" id="IPR001878">
    <property type="entry name" value="Znf_CCHC"/>
</dbReference>
<accession>A0ABD1LRJ5</accession>
<keyword evidence="6 9" id="KW-0539">Nucleus</keyword>
<dbReference type="GO" id="GO:0008270">
    <property type="term" value="F:zinc ion binding"/>
    <property type="evidence" value="ECO:0007669"/>
    <property type="project" value="UniProtKB-KW"/>
</dbReference>
<dbReference type="SMART" id="SM00343">
    <property type="entry name" value="ZnF_C2HC"/>
    <property type="match status" value="1"/>
</dbReference>
<dbReference type="CDD" id="cd12235">
    <property type="entry name" value="RRM_PPIL4"/>
    <property type="match status" value="1"/>
</dbReference>
<evidence type="ECO:0000256" key="9">
    <source>
        <dbReference type="RuleBase" id="RU365081"/>
    </source>
</evidence>
<dbReference type="FunFam" id="2.40.100.10:FF:000015">
    <property type="entry name" value="Peptidyl-prolyl cis-trans isomerase"/>
    <property type="match status" value="1"/>
</dbReference>
<feature type="domain" description="CCHC-type" evidence="13">
    <location>
        <begin position="341"/>
        <end position="354"/>
    </location>
</feature>
<keyword evidence="4 9" id="KW-0697">Rotamase</keyword>
<feature type="compositionally biased region" description="Basic and acidic residues" evidence="10">
    <location>
        <begin position="404"/>
        <end position="444"/>
    </location>
</feature>
<comment type="function">
    <text evidence="9">PPIases accelerate the folding of proteins. It catalyzes the cis-trans isomerization of proline imidic peptide bonds in oligopeptides.</text>
</comment>
<dbReference type="GO" id="GO:0003723">
    <property type="term" value="F:RNA binding"/>
    <property type="evidence" value="ECO:0007669"/>
    <property type="project" value="UniProtKB-UniRule"/>
</dbReference>
<dbReference type="InterPro" id="IPR035979">
    <property type="entry name" value="RBD_domain_sf"/>
</dbReference>
<reference evidence="14 15" key="1">
    <citation type="submission" date="2024-08" db="EMBL/GenBank/DDBJ databases">
        <title>Insights into the chromosomal genome structure of Flemingia macrophylla.</title>
        <authorList>
            <person name="Ding Y."/>
            <person name="Zhao Y."/>
            <person name="Bi W."/>
            <person name="Wu M."/>
            <person name="Zhao G."/>
            <person name="Gong Y."/>
            <person name="Li W."/>
            <person name="Zhang P."/>
        </authorList>
    </citation>
    <scope>NUCLEOTIDE SEQUENCE [LARGE SCALE GENOMIC DNA]</scope>
    <source>
        <strain evidence="14">DYQJB</strain>
        <tissue evidence="14">Leaf</tissue>
    </source>
</reference>
<feature type="domain" description="RRM" evidence="12">
    <location>
        <begin position="243"/>
        <end position="321"/>
    </location>
</feature>
<dbReference type="PROSITE" id="PS50102">
    <property type="entry name" value="RRM"/>
    <property type="match status" value="1"/>
</dbReference>
<dbReference type="PROSITE" id="PS50072">
    <property type="entry name" value="CSA_PPIASE_2"/>
    <property type="match status" value="1"/>
</dbReference>
<dbReference type="PANTHER" id="PTHR45843">
    <property type="entry name" value="PEPTIDYL-PROLYL CIS-TRANS ISOMERASE-LIKE 4"/>
    <property type="match status" value="1"/>
</dbReference>
<keyword evidence="7" id="KW-0862">Zinc</keyword>
<dbReference type="InterPro" id="IPR012677">
    <property type="entry name" value="Nucleotide-bd_a/b_plait_sf"/>
</dbReference>
<dbReference type="PANTHER" id="PTHR45843:SF1">
    <property type="entry name" value="PEPTIDYL-PROLYL CIS-TRANS ISOMERASE-LIKE 4"/>
    <property type="match status" value="1"/>
</dbReference>
<dbReference type="InterPro" id="IPR029000">
    <property type="entry name" value="Cyclophilin-like_dom_sf"/>
</dbReference>
<evidence type="ECO:0000313" key="14">
    <source>
        <dbReference type="EMBL" id="KAL2326091.1"/>
    </source>
</evidence>